<evidence type="ECO:0000256" key="1">
    <source>
        <dbReference type="SAM" id="Phobius"/>
    </source>
</evidence>
<organism evidence="2 3">
    <name type="scientific">Folsomia candida</name>
    <name type="common">Springtail</name>
    <dbReference type="NCBI Taxonomy" id="158441"/>
    <lineage>
        <taxon>Eukaryota</taxon>
        <taxon>Metazoa</taxon>
        <taxon>Ecdysozoa</taxon>
        <taxon>Arthropoda</taxon>
        <taxon>Hexapoda</taxon>
        <taxon>Collembola</taxon>
        <taxon>Entomobryomorpha</taxon>
        <taxon>Isotomoidea</taxon>
        <taxon>Isotomidae</taxon>
        <taxon>Proisotominae</taxon>
        <taxon>Folsomia</taxon>
    </lineage>
</organism>
<dbReference type="AlphaFoldDB" id="A0A226D0E7"/>
<evidence type="ECO:0000313" key="2">
    <source>
        <dbReference type="EMBL" id="OXA38344.1"/>
    </source>
</evidence>
<proteinExistence type="predicted"/>
<reference evidence="2 3" key="1">
    <citation type="submission" date="2015-12" db="EMBL/GenBank/DDBJ databases">
        <title>The genome of Folsomia candida.</title>
        <authorList>
            <person name="Faddeeva A."/>
            <person name="Derks M.F."/>
            <person name="Anvar Y."/>
            <person name="Smit S."/>
            <person name="Van Straalen N."/>
            <person name="Roelofs D."/>
        </authorList>
    </citation>
    <scope>NUCLEOTIDE SEQUENCE [LARGE SCALE GENOMIC DNA]</scope>
    <source>
        <strain evidence="2 3">VU population</strain>
        <tissue evidence="2">Whole body</tissue>
    </source>
</reference>
<accession>A0A226D0E7</accession>
<keyword evidence="3" id="KW-1185">Reference proteome</keyword>
<feature type="transmembrane region" description="Helical" evidence="1">
    <location>
        <begin position="275"/>
        <end position="299"/>
    </location>
</feature>
<evidence type="ECO:0000313" key="3">
    <source>
        <dbReference type="Proteomes" id="UP000198287"/>
    </source>
</evidence>
<feature type="transmembrane region" description="Helical" evidence="1">
    <location>
        <begin position="305"/>
        <end position="323"/>
    </location>
</feature>
<dbReference type="Proteomes" id="UP000198287">
    <property type="component" value="Unassembled WGS sequence"/>
</dbReference>
<sequence>MEHLIFYLIIPKLRWLSVAYVHPNIFGRFSQIKKQPKYFPGFLIASAFQAYFTVHMTCVLIHPILSSDRDPDLNMVTIIPVLGCLLVGCIIMFADLVFLRSSVTMGIVLESTRRLYTECVEFKFQKFEKKISKNRLILDKIGAIRMDKLISFAVLYSIMAPIVPSFVPFFNPKLEPTYFLLKAFSLSSDYCLKSYAILSVRSVIIFTLFYQYYAIALQFGVHFFAEMYMSLHILEGIAPIMRGDGCQNLLHFKREVSLHRQLYILLGCYNSILRVHIAITIFMLWMLGITSSCLIIWIWKEQTLNVAFFLAYISLDAVVYTILKTLVPKIEKVRAASLRVTRQSLGFIRERKTQVRVLRALLPTGVQLGWFGYIQENTFVTMMLAGLEQIVALLLSV</sequence>
<keyword evidence="1" id="KW-0472">Membrane</keyword>
<feature type="transmembrane region" description="Helical" evidence="1">
    <location>
        <begin position="357"/>
        <end position="373"/>
    </location>
</feature>
<feature type="transmembrane region" description="Helical" evidence="1">
    <location>
        <begin position="149"/>
        <end position="170"/>
    </location>
</feature>
<feature type="transmembrane region" description="Helical" evidence="1">
    <location>
        <begin position="77"/>
        <end position="99"/>
    </location>
</feature>
<dbReference type="EMBL" id="LNIX01000046">
    <property type="protein sequence ID" value="OXA38344.1"/>
    <property type="molecule type" value="Genomic_DNA"/>
</dbReference>
<comment type="caution">
    <text evidence="2">The sequence shown here is derived from an EMBL/GenBank/DDBJ whole genome shotgun (WGS) entry which is preliminary data.</text>
</comment>
<feature type="transmembrane region" description="Helical" evidence="1">
    <location>
        <begin position="203"/>
        <end position="225"/>
    </location>
</feature>
<name>A0A226D0E7_FOLCA</name>
<protein>
    <submittedName>
        <fullName evidence="2">Uncharacterized protein</fullName>
    </submittedName>
</protein>
<feature type="transmembrane region" description="Helical" evidence="1">
    <location>
        <begin position="38"/>
        <end position="65"/>
    </location>
</feature>
<keyword evidence="1" id="KW-0812">Transmembrane</keyword>
<keyword evidence="1" id="KW-1133">Transmembrane helix</keyword>
<gene>
    <name evidence="2" type="ORF">Fcan01_26897</name>
</gene>